<feature type="compositionally biased region" description="Basic and acidic residues" evidence="1">
    <location>
        <begin position="129"/>
        <end position="138"/>
    </location>
</feature>
<sequence>MALDYPEQHRKEALIATIVLHALLGLLFYFMAFNGPNPPLEAFETGGGGDVELNYGLDPEGDGDVQTTATANASENRVDSKAPALSPDPQTTPAEAESDPTPPSQAKIITSDAEDSPVSETPVETPAPAKEEVKETPKPQRKVAVTFSPKGSNDGGGNGTNGSSTAATGNNNGDRPGKVGDQGDPKGSLDAKALYGTGGTGGGDGGGNGRGRGMGDGDGLDMSGWRFETPPRVDPIDDNPGVVRFKIKITEDGEVESVTKVSGNVSPAQEKLCRDKLLDANFVRTNSGSGGATGFYTFRFSVR</sequence>
<feature type="compositionally biased region" description="Polar residues" evidence="1">
    <location>
        <begin position="65"/>
        <end position="75"/>
    </location>
</feature>
<proteinExistence type="predicted"/>
<keyword evidence="4" id="KW-1185">Reference proteome</keyword>
<feature type="compositionally biased region" description="Low complexity" evidence="1">
    <location>
        <begin position="161"/>
        <end position="173"/>
    </location>
</feature>
<feature type="transmembrane region" description="Helical" evidence="2">
    <location>
        <begin position="12"/>
        <end position="32"/>
    </location>
</feature>
<dbReference type="Proteomes" id="UP001501153">
    <property type="component" value="Unassembled WGS sequence"/>
</dbReference>
<keyword evidence="2" id="KW-1133">Transmembrane helix</keyword>
<gene>
    <name evidence="3" type="ORF">GCM10023185_21500</name>
</gene>
<comment type="caution">
    <text evidence="3">The sequence shown here is derived from an EMBL/GenBank/DDBJ whole genome shotgun (WGS) entry which is preliminary data.</text>
</comment>
<keyword evidence="2" id="KW-0812">Transmembrane</keyword>
<feature type="region of interest" description="Disordered" evidence="1">
    <location>
        <begin position="56"/>
        <end position="239"/>
    </location>
</feature>
<organism evidence="3 4">
    <name type="scientific">Hymenobacter saemangeumensis</name>
    <dbReference type="NCBI Taxonomy" id="1084522"/>
    <lineage>
        <taxon>Bacteria</taxon>
        <taxon>Pseudomonadati</taxon>
        <taxon>Bacteroidota</taxon>
        <taxon>Cytophagia</taxon>
        <taxon>Cytophagales</taxon>
        <taxon>Hymenobacteraceae</taxon>
        <taxon>Hymenobacter</taxon>
    </lineage>
</organism>
<evidence type="ECO:0000313" key="4">
    <source>
        <dbReference type="Proteomes" id="UP001501153"/>
    </source>
</evidence>
<dbReference type="RefSeq" id="WP_345236042.1">
    <property type="nucleotide sequence ID" value="NZ_BAABGZ010000021.1"/>
</dbReference>
<dbReference type="EMBL" id="BAABGZ010000021">
    <property type="protein sequence ID" value="GAA4357026.1"/>
    <property type="molecule type" value="Genomic_DNA"/>
</dbReference>
<evidence type="ECO:0000256" key="1">
    <source>
        <dbReference type="SAM" id="MobiDB-lite"/>
    </source>
</evidence>
<feature type="compositionally biased region" description="Basic and acidic residues" evidence="1">
    <location>
        <begin position="175"/>
        <end position="189"/>
    </location>
</feature>
<keyword evidence="2" id="KW-0472">Membrane</keyword>
<evidence type="ECO:0000256" key="2">
    <source>
        <dbReference type="SAM" id="Phobius"/>
    </source>
</evidence>
<name>A0ABP8IEB9_9BACT</name>
<reference evidence="4" key="1">
    <citation type="journal article" date="2019" name="Int. J. Syst. Evol. Microbiol.">
        <title>The Global Catalogue of Microorganisms (GCM) 10K type strain sequencing project: providing services to taxonomists for standard genome sequencing and annotation.</title>
        <authorList>
            <consortium name="The Broad Institute Genomics Platform"/>
            <consortium name="The Broad Institute Genome Sequencing Center for Infectious Disease"/>
            <person name="Wu L."/>
            <person name="Ma J."/>
        </authorList>
    </citation>
    <scope>NUCLEOTIDE SEQUENCE [LARGE SCALE GENOMIC DNA]</scope>
    <source>
        <strain evidence="4">JCM 17923</strain>
    </source>
</reference>
<accession>A0ABP8IEB9</accession>
<feature type="compositionally biased region" description="Gly residues" evidence="1">
    <location>
        <begin position="196"/>
        <end position="217"/>
    </location>
</feature>
<protein>
    <recommendedName>
        <fullName evidence="5">Energy transducer TonB</fullName>
    </recommendedName>
</protein>
<evidence type="ECO:0000313" key="3">
    <source>
        <dbReference type="EMBL" id="GAA4357026.1"/>
    </source>
</evidence>
<evidence type="ECO:0008006" key="5">
    <source>
        <dbReference type="Google" id="ProtNLM"/>
    </source>
</evidence>